<feature type="signal peptide" evidence="1">
    <location>
        <begin position="1"/>
        <end position="18"/>
    </location>
</feature>
<organism evidence="2 3">
    <name type="scientific">Parvicella tangerina</name>
    <dbReference type="NCBI Taxonomy" id="2829795"/>
    <lineage>
        <taxon>Bacteria</taxon>
        <taxon>Pseudomonadati</taxon>
        <taxon>Bacteroidota</taxon>
        <taxon>Flavobacteriia</taxon>
        <taxon>Flavobacteriales</taxon>
        <taxon>Parvicellaceae</taxon>
        <taxon>Parvicella</taxon>
    </lineage>
</organism>
<feature type="chain" id="PRO_5037985086" evidence="1">
    <location>
        <begin position="19"/>
        <end position="136"/>
    </location>
</feature>
<gene>
    <name evidence="2" type="ORF">CRYO30217_02637</name>
</gene>
<accession>A0A916NT14</accession>
<protein>
    <submittedName>
        <fullName evidence="2">Uncharacterized protein</fullName>
    </submittedName>
</protein>
<proteinExistence type="predicted"/>
<name>A0A916NT14_9FLAO</name>
<sequence>MKTLIGLSIILFTQFSFAQSITIGDSTIEINRAKHAESMSVSTEGDTTLNTNFEESEYTFTLTDNSLYIVNHRLSRVVTSSDWTEGVAFDENTGLWKMIKIDEYSVEEIEVNPEEGWIKTTSNYNTWKKIDLYRFN</sequence>
<evidence type="ECO:0000256" key="1">
    <source>
        <dbReference type="SAM" id="SignalP"/>
    </source>
</evidence>
<evidence type="ECO:0000313" key="2">
    <source>
        <dbReference type="EMBL" id="CAG5085059.1"/>
    </source>
</evidence>
<dbReference type="Proteomes" id="UP000683507">
    <property type="component" value="Chromosome"/>
</dbReference>
<evidence type="ECO:0000313" key="3">
    <source>
        <dbReference type="Proteomes" id="UP000683507"/>
    </source>
</evidence>
<keyword evidence="1" id="KW-0732">Signal</keyword>
<keyword evidence="3" id="KW-1185">Reference proteome</keyword>
<dbReference type="RefSeq" id="WP_258542854.1">
    <property type="nucleotide sequence ID" value="NZ_OU015584.1"/>
</dbReference>
<dbReference type="EMBL" id="OU015584">
    <property type="protein sequence ID" value="CAG5085059.1"/>
    <property type="molecule type" value="Genomic_DNA"/>
</dbReference>
<dbReference type="AlphaFoldDB" id="A0A916NT14"/>
<reference evidence="2" key="1">
    <citation type="submission" date="2021-04" db="EMBL/GenBank/DDBJ databases">
        <authorList>
            <person name="Rodrigo-Torres L."/>
            <person name="Arahal R. D."/>
            <person name="Lucena T."/>
        </authorList>
    </citation>
    <scope>NUCLEOTIDE SEQUENCE</scope>
    <source>
        <strain evidence="2">AS29M-1</strain>
    </source>
</reference>
<dbReference type="KEGG" id="ptan:CRYO30217_02637"/>